<dbReference type="SUPFAM" id="SSF89550">
    <property type="entry name" value="PHP domain-like"/>
    <property type="match status" value="1"/>
</dbReference>
<dbReference type="InterPro" id="IPR016195">
    <property type="entry name" value="Pol/histidinol_Pase-like"/>
</dbReference>
<dbReference type="GO" id="GO:0004534">
    <property type="term" value="F:5'-3' RNA exonuclease activity"/>
    <property type="evidence" value="ECO:0007669"/>
    <property type="project" value="TreeGrafter"/>
</dbReference>
<dbReference type="EMBL" id="JAHQCW010000032">
    <property type="protein sequence ID" value="MBU9738300.1"/>
    <property type="molecule type" value="Genomic_DNA"/>
</dbReference>
<gene>
    <name evidence="2" type="ORF">KTH89_17285</name>
</gene>
<name>A0A949NIM4_9FIRM</name>
<evidence type="ECO:0000259" key="1">
    <source>
        <dbReference type="SMART" id="SM00481"/>
    </source>
</evidence>
<dbReference type="PANTHER" id="PTHR42924:SF3">
    <property type="entry name" value="POLYMERASE_HISTIDINOL PHOSPHATASE N-TERMINAL DOMAIN-CONTAINING PROTEIN"/>
    <property type="match status" value="1"/>
</dbReference>
<dbReference type="Gene3D" id="3.20.20.140">
    <property type="entry name" value="Metal-dependent hydrolases"/>
    <property type="match status" value="1"/>
</dbReference>
<accession>A0A949NIM4</accession>
<dbReference type="AlphaFoldDB" id="A0A949NIM4"/>
<dbReference type="SMART" id="SM00481">
    <property type="entry name" value="POLIIIAc"/>
    <property type="match status" value="1"/>
</dbReference>
<protein>
    <submittedName>
        <fullName evidence="2">CehA/McbA family metallohydrolase</fullName>
    </submittedName>
</protein>
<dbReference type="InterPro" id="IPR003141">
    <property type="entry name" value="Pol/His_phosphatase_N"/>
</dbReference>
<comment type="caution">
    <text evidence="2">The sequence shown here is derived from an EMBL/GenBank/DDBJ whole genome shotgun (WGS) entry which is preliminary data.</text>
</comment>
<dbReference type="InterPro" id="IPR052018">
    <property type="entry name" value="PHP_domain"/>
</dbReference>
<dbReference type="NCBIfam" id="NF038032">
    <property type="entry name" value="CehA_McbA_metalo"/>
    <property type="match status" value="1"/>
</dbReference>
<evidence type="ECO:0000313" key="3">
    <source>
        <dbReference type="Proteomes" id="UP000712157"/>
    </source>
</evidence>
<dbReference type="GO" id="GO:0035312">
    <property type="term" value="F:5'-3' DNA exonuclease activity"/>
    <property type="evidence" value="ECO:0007669"/>
    <property type="project" value="TreeGrafter"/>
</dbReference>
<sequence>MADISMFQKDGKWYKGNLHCHTTNSDGALQPKQMAEAFRKKGYHFLAMTEHERYTDLRKELDRDDFILLPGLEASATVHDTWEIPYEMKTHHFLGLLGTEQMQRNAKAGLYQHMEHIGKRMYFRKWDPVKAGQELVDELRDHGMFVTYNHPVWSRVTGADFLPLNGIWAMEIFNYASEHGDATGYDVIHYDQALRLEKGWKAYAADDNHSLADAFGGFVMVQALSLCHEDIVQALLDGNFYSSSGPEIYAYGIRDGKVYVECSPVVKIDFVAGNVVSAGGSVHPPQGEESICQASFELKGNESFVRIQCMDKYGRLAWTNPMTAQK</sequence>
<feature type="domain" description="Polymerase/histidinol phosphatase N-terminal" evidence="1">
    <location>
        <begin position="16"/>
        <end position="78"/>
    </location>
</feature>
<keyword evidence="3" id="KW-1185">Reference proteome</keyword>
<dbReference type="PANTHER" id="PTHR42924">
    <property type="entry name" value="EXONUCLEASE"/>
    <property type="match status" value="1"/>
</dbReference>
<organism evidence="2 3">
    <name type="scientific">Diplocloster agilis</name>
    <dbReference type="NCBI Taxonomy" id="2850323"/>
    <lineage>
        <taxon>Bacteria</taxon>
        <taxon>Bacillati</taxon>
        <taxon>Bacillota</taxon>
        <taxon>Clostridia</taxon>
        <taxon>Lachnospirales</taxon>
        <taxon>Lachnospiraceae</taxon>
        <taxon>Diplocloster</taxon>
    </lineage>
</organism>
<dbReference type="Proteomes" id="UP000712157">
    <property type="component" value="Unassembled WGS sequence"/>
</dbReference>
<reference evidence="2" key="1">
    <citation type="submission" date="2021-06" db="EMBL/GenBank/DDBJ databases">
        <title>Description of novel taxa of the family Lachnospiraceae.</title>
        <authorList>
            <person name="Chaplin A.V."/>
            <person name="Sokolova S.R."/>
            <person name="Pikina A.P."/>
            <person name="Korzhanova M."/>
            <person name="Belova V."/>
            <person name="Korostin D."/>
            <person name="Efimov B.A."/>
        </authorList>
    </citation>
    <scope>NUCLEOTIDE SEQUENCE</scope>
    <source>
        <strain evidence="2">ASD5720</strain>
    </source>
</reference>
<proteinExistence type="predicted"/>
<evidence type="ECO:0000313" key="2">
    <source>
        <dbReference type="EMBL" id="MBU9738300.1"/>
    </source>
</evidence>